<keyword evidence="2" id="KW-0808">Transferase</keyword>
<keyword evidence="3" id="KW-1185">Reference proteome</keyword>
<dbReference type="EMBL" id="NKQK01000026">
    <property type="protein sequence ID" value="PSR89654.1"/>
    <property type="molecule type" value="Genomic_DNA"/>
</dbReference>
<dbReference type="Proteomes" id="UP000241394">
    <property type="component" value="Chromosome LG26"/>
</dbReference>
<comment type="caution">
    <text evidence="2">The sequence shown here is derived from an EMBL/GenBank/DDBJ whole genome shotgun (WGS) entry which is preliminary data.</text>
</comment>
<accession>A0A2R6PE74</accession>
<organism evidence="2 3">
    <name type="scientific">Actinidia chinensis var. chinensis</name>
    <name type="common">Chinese soft-hair kiwi</name>
    <dbReference type="NCBI Taxonomy" id="1590841"/>
    <lineage>
        <taxon>Eukaryota</taxon>
        <taxon>Viridiplantae</taxon>
        <taxon>Streptophyta</taxon>
        <taxon>Embryophyta</taxon>
        <taxon>Tracheophyta</taxon>
        <taxon>Spermatophyta</taxon>
        <taxon>Magnoliopsida</taxon>
        <taxon>eudicotyledons</taxon>
        <taxon>Gunneridae</taxon>
        <taxon>Pentapetalae</taxon>
        <taxon>asterids</taxon>
        <taxon>Ericales</taxon>
        <taxon>Actinidiaceae</taxon>
        <taxon>Actinidia</taxon>
    </lineage>
</organism>
<evidence type="ECO:0000313" key="2">
    <source>
        <dbReference type="EMBL" id="PSR89654.1"/>
    </source>
</evidence>
<dbReference type="Gramene" id="PSR89654">
    <property type="protein sequence ID" value="PSR89654"/>
    <property type="gene ID" value="CEY00_Acc29860"/>
</dbReference>
<dbReference type="FunCoup" id="A0A2R6PE74">
    <property type="interactions" value="8"/>
</dbReference>
<feature type="compositionally biased region" description="Polar residues" evidence="1">
    <location>
        <begin position="108"/>
        <end position="121"/>
    </location>
</feature>
<dbReference type="AlphaFoldDB" id="A0A2R6PE74"/>
<dbReference type="PANTHER" id="PTHR33781">
    <property type="entry name" value="PROTEIN PHYTOCHROME KINASE SUBSTRATE 1-RELATED"/>
    <property type="match status" value="1"/>
</dbReference>
<proteinExistence type="predicted"/>
<sequence>MDSQENYENLRVASFSAYLNSTNENIVLKVTGGIPDPTGIFSPEETPRPLTIFGRSKKSEEGEIGVFEADKYFNMKIDYETPNKAKHDQVVIDPLHHEKPKVRFGAPSVTSEASGNSQTALLPNPRRNPARIKQRKGIGKTIFTGFRCNGPCLDKKSVYIDKRVDHDTIHTKDVGKESFRFVNHPPIVYNGKEHFAFPVLGKENLMVRKRLEEHKIEEVPRYSIEVFGSNSNSKKSDIATNLERKLSMLTWDAIPKSQTLPSNLGSSTSGPCDDIQSDASSDLFEIETGHKLLLLQESDLCSQYEPSEASIEWSVVTASMADFSVVTDYDEKAISNEMYSSHDKMAKTKNVLRKEEQKGRLASGLLGCQSHKAVSVSETVHRASEKPKRHILRKDFEFAPPAQLSLSSRAISPEAISLFKHEPSEASIEWSVVTASMADFSVVTDYDEKAISNEMYSSHDKMAKTKNVLRKEEQKGRLASGLLGCQSHKAVSVSETVHRASEKPKRHILRKDFEFAPPAQLSLSSRAISPEAISLFKQHGQVQ</sequence>
<keyword evidence="2" id="KW-0418">Kinase</keyword>
<reference evidence="2 3" key="1">
    <citation type="submission" date="2017-07" db="EMBL/GenBank/DDBJ databases">
        <title>An improved, manually edited Actinidia chinensis var. chinensis (kiwifruit) genome highlights the challenges associated with draft genomes and gene prediction in plants.</title>
        <authorList>
            <person name="Pilkington S."/>
            <person name="Crowhurst R."/>
            <person name="Hilario E."/>
            <person name="Nardozza S."/>
            <person name="Fraser L."/>
            <person name="Peng Y."/>
            <person name="Gunaseelan K."/>
            <person name="Simpson R."/>
            <person name="Tahir J."/>
            <person name="Deroles S."/>
            <person name="Templeton K."/>
            <person name="Luo Z."/>
            <person name="Davy M."/>
            <person name="Cheng C."/>
            <person name="Mcneilage M."/>
            <person name="Scaglione D."/>
            <person name="Liu Y."/>
            <person name="Zhang Q."/>
            <person name="Datson P."/>
            <person name="De Silva N."/>
            <person name="Gardiner S."/>
            <person name="Bassett H."/>
            <person name="Chagne D."/>
            <person name="Mccallum J."/>
            <person name="Dzierzon H."/>
            <person name="Deng C."/>
            <person name="Wang Y.-Y."/>
            <person name="Barron N."/>
            <person name="Manako K."/>
            <person name="Bowen J."/>
            <person name="Foster T."/>
            <person name="Erridge Z."/>
            <person name="Tiffin H."/>
            <person name="Waite C."/>
            <person name="Davies K."/>
            <person name="Grierson E."/>
            <person name="Laing W."/>
            <person name="Kirk R."/>
            <person name="Chen X."/>
            <person name="Wood M."/>
            <person name="Montefiori M."/>
            <person name="Brummell D."/>
            <person name="Schwinn K."/>
            <person name="Catanach A."/>
            <person name="Fullerton C."/>
            <person name="Li D."/>
            <person name="Meiyalaghan S."/>
            <person name="Nieuwenhuizen N."/>
            <person name="Read N."/>
            <person name="Prakash R."/>
            <person name="Hunter D."/>
            <person name="Zhang H."/>
            <person name="Mckenzie M."/>
            <person name="Knabel M."/>
            <person name="Harris A."/>
            <person name="Allan A."/>
            <person name="Chen A."/>
            <person name="Janssen B."/>
            <person name="Plunkett B."/>
            <person name="Dwamena C."/>
            <person name="Voogd C."/>
            <person name="Leif D."/>
            <person name="Lafferty D."/>
            <person name="Souleyre E."/>
            <person name="Varkonyi-Gasic E."/>
            <person name="Gambi F."/>
            <person name="Hanley J."/>
            <person name="Yao J.-L."/>
            <person name="Cheung J."/>
            <person name="David K."/>
            <person name="Warren B."/>
            <person name="Marsh K."/>
            <person name="Snowden K."/>
            <person name="Lin-Wang K."/>
            <person name="Brian L."/>
            <person name="Martinez-Sanchez M."/>
            <person name="Wang M."/>
            <person name="Ileperuma N."/>
            <person name="Macnee N."/>
            <person name="Campin R."/>
            <person name="Mcatee P."/>
            <person name="Drummond R."/>
            <person name="Espley R."/>
            <person name="Ireland H."/>
            <person name="Wu R."/>
            <person name="Atkinson R."/>
            <person name="Karunairetnam S."/>
            <person name="Bulley S."/>
            <person name="Chunkath S."/>
            <person name="Hanley Z."/>
            <person name="Storey R."/>
            <person name="Thrimawithana A."/>
            <person name="Thomson S."/>
            <person name="David C."/>
            <person name="Testolin R."/>
        </authorList>
    </citation>
    <scope>NUCLEOTIDE SEQUENCE [LARGE SCALE GENOMIC DNA]</scope>
    <source>
        <strain evidence="3">cv. Red5</strain>
        <tissue evidence="2">Young leaf</tissue>
    </source>
</reference>
<dbReference type="STRING" id="1590841.A0A2R6PE74"/>
<evidence type="ECO:0000313" key="3">
    <source>
        <dbReference type="Proteomes" id="UP000241394"/>
    </source>
</evidence>
<dbReference type="OrthoDB" id="760005at2759"/>
<evidence type="ECO:0000256" key="1">
    <source>
        <dbReference type="SAM" id="MobiDB-lite"/>
    </source>
</evidence>
<dbReference type="InterPro" id="IPR039615">
    <property type="entry name" value="PKS"/>
</dbReference>
<reference evidence="3" key="2">
    <citation type="journal article" date="2018" name="BMC Genomics">
        <title>A manually annotated Actinidia chinensis var. chinensis (kiwifruit) genome highlights the challenges associated with draft genomes and gene prediction in plants.</title>
        <authorList>
            <person name="Pilkington S.M."/>
            <person name="Crowhurst R."/>
            <person name="Hilario E."/>
            <person name="Nardozza S."/>
            <person name="Fraser L."/>
            <person name="Peng Y."/>
            <person name="Gunaseelan K."/>
            <person name="Simpson R."/>
            <person name="Tahir J."/>
            <person name="Deroles S.C."/>
            <person name="Templeton K."/>
            <person name="Luo Z."/>
            <person name="Davy M."/>
            <person name="Cheng C."/>
            <person name="McNeilage M."/>
            <person name="Scaglione D."/>
            <person name="Liu Y."/>
            <person name="Zhang Q."/>
            <person name="Datson P."/>
            <person name="De Silva N."/>
            <person name="Gardiner S.E."/>
            <person name="Bassett H."/>
            <person name="Chagne D."/>
            <person name="McCallum J."/>
            <person name="Dzierzon H."/>
            <person name="Deng C."/>
            <person name="Wang Y.Y."/>
            <person name="Barron L."/>
            <person name="Manako K."/>
            <person name="Bowen J."/>
            <person name="Foster T.M."/>
            <person name="Erridge Z.A."/>
            <person name="Tiffin H."/>
            <person name="Waite C.N."/>
            <person name="Davies K.M."/>
            <person name="Grierson E.P."/>
            <person name="Laing W.A."/>
            <person name="Kirk R."/>
            <person name="Chen X."/>
            <person name="Wood M."/>
            <person name="Montefiori M."/>
            <person name="Brummell D.A."/>
            <person name="Schwinn K.E."/>
            <person name="Catanach A."/>
            <person name="Fullerton C."/>
            <person name="Li D."/>
            <person name="Meiyalaghan S."/>
            <person name="Nieuwenhuizen N."/>
            <person name="Read N."/>
            <person name="Prakash R."/>
            <person name="Hunter D."/>
            <person name="Zhang H."/>
            <person name="McKenzie M."/>
            <person name="Knabel M."/>
            <person name="Harris A."/>
            <person name="Allan A.C."/>
            <person name="Gleave A."/>
            <person name="Chen A."/>
            <person name="Janssen B.J."/>
            <person name="Plunkett B."/>
            <person name="Ampomah-Dwamena C."/>
            <person name="Voogd C."/>
            <person name="Leif D."/>
            <person name="Lafferty D."/>
            <person name="Souleyre E.J.F."/>
            <person name="Varkonyi-Gasic E."/>
            <person name="Gambi F."/>
            <person name="Hanley J."/>
            <person name="Yao J.L."/>
            <person name="Cheung J."/>
            <person name="David K.M."/>
            <person name="Warren B."/>
            <person name="Marsh K."/>
            <person name="Snowden K.C."/>
            <person name="Lin-Wang K."/>
            <person name="Brian L."/>
            <person name="Martinez-Sanchez M."/>
            <person name="Wang M."/>
            <person name="Ileperuma N."/>
            <person name="Macnee N."/>
            <person name="Campin R."/>
            <person name="McAtee P."/>
            <person name="Drummond R.S.M."/>
            <person name="Espley R.V."/>
            <person name="Ireland H.S."/>
            <person name="Wu R."/>
            <person name="Atkinson R.G."/>
            <person name="Karunairetnam S."/>
            <person name="Bulley S."/>
            <person name="Chunkath S."/>
            <person name="Hanley Z."/>
            <person name="Storey R."/>
            <person name="Thrimawithana A.H."/>
            <person name="Thomson S."/>
            <person name="David C."/>
            <person name="Testolin R."/>
            <person name="Huang H."/>
            <person name="Hellens R.P."/>
            <person name="Schaffer R.J."/>
        </authorList>
    </citation>
    <scope>NUCLEOTIDE SEQUENCE [LARGE SCALE GENOMIC DNA]</scope>
    <source>
        <strain evidence="3">cv. Red5</strain>
    </source>
</reference>
<dbReference type="OMA" id="MSHQKKF"/>
<protein>
    <submittedName>
        <fullName evidence="2">Protein PHYTOCHROME KINASE SUBSTRATE like</fullName>
    </submittedName>
</protein>
<dbReference type="PANTHER" id="PTHR33781:SF3">
    <property type="entry name" value="PROTEIN PHYTOCHROME KINASE SUBSTRATE 3"/>
    <property type="match status" value="1"/>
</dbReference>
<dbReference type="GO" id="GO:0009638">
    <property type="term" value="P:phototropism"/>
    <property type="evidence" value="ECO:0007669"/>
    <property type="project" value="InterPro"/>
</dbReference>
<gene>
    <name evidence="2" type="ORF">CEY00_Acc29860</name>
</gene>
<name>A0A2R6PE74_ACTCC</name>
<dbReference type="InParanoid" id="A0A2R6PE74"/>
<feature type="region of interest" description="Disordered" evidence="1">
    <location>
        <begin position="106"/>
        <end position="128"/>
    </location>
</feature>
<dbReference type="GO" id="GO:0016301">
    <property type="term" value="F:kinase activity"/>
    <property type="evidence" value="ECO:0007669"/>
    <property type="project" value="UniProtKB-KW"/>
</dbReference>